<keyword evidence="7" id="KW-1185">Reference proteome</keyword>
<dbReference type="SUPFAM" id="SSF144232">
    <property type="entry name" value="HIT/MYND zinc finger-like"/>
    <property type="match status" value="1"/>
</dbReference>
<keyword evidence="2 4" id="KW-0863">Zinc-finger</keyword>
<dbReference type="PROSITE" id="PS50865">
    <property type="entry name" value="ZF_MYND_2"/>
    <property type="match status" value="1"/>
</dbReference>
<dbReference type="EMBL" id="UZAE01001375">
    <property type="protein sequence ID" value="VDN98545.1"/>
    <property type="molecule type" value="Genomic_DNA"/>
</dbReference>
<dbReference type="AlphaFoldDB" id="A0A0R3T6J9"/>
<dbReference type="SUPFAM" id="SSF48452">
    <property type="entry name" value="TPR-like"/>
    <property type="match status" value="1"/>
</dbReference>
<gene>
    <name evidence="6" type="ORF">HNAJ_LOCUS2686</name>
</gene>
<reference evidence="6 7" key="2">
    <citation type="submission" date="2018-11" db="EMBL/GenBank/DDBJ databases">
        <authorList>
            <consortium name="Pathogen Informatics"/>
        </authorList>
    </citation>
    <scope>NUCLEOTIDE SEQUENCE [LARGE SCALE GENOMIC DNA]</scope>
</reference>
<dbReference type="InterPro" id="IPR002893">
    <property type="entry name" value="Znf_MYND"/>
</dbReference>
<dbReference type="GO" id="GO:0008270">
    <property type="term" value="F:zinc ion binding"/>
    <property type="evidence" value="ECO:0007669"/>
    <property type="project" value="UniProtKB-KW"/>
</dbReference>
<name>A0A0R3T6J9_RODNA</name>
<evidence type="ECO:0000313" key="8">
    <source>
        <dbReference type="WBParaSite" id="HNAJ_0000268701-mRNA-1"/>
    </source>
</evidence>
<keyword evidence="1" id="KW-0479">Metal-binding</keyword>
<evidence type="ECO:0000256" key="1">
    <source>
        <dbReference type="ARBA" id="ARBA00022723"/>
    </source>
</evidence>
<evidence type="ECO:0000313" key="6">
    <source>
        <dbReference type="EMBL" id="VDN98545.1"/>
    </source>
</evidence>
<protein>
    <submittedName>
        <fullName evidence="8">MYND-type domain-containing protein</fullName>
    </submittedName>
</protein>
<sequence>MECEGCFTLNRDSNSNNCQDKNIAKCIRMAEIRSEIPPPPKAFSPLYNPRESDIKCELCSKPAHLQCSVCKVTYYCSINHQKVDWVGIHDQICTLLQWIRQPSTVTCPEEERRKKMEEIQSARMKMVELARTTAMRLLFNGNYETALSAALQCLKFSSELYGTSSAELVIPYLLIAEAYIGLKQLEESESYLAQAQWIMFKTEHECSDAIRSAVQRKLGLLLAAKGEYSLALECLAQDVYYSSCAFGASHIRTAGGYFQMAEVYYSLYQCEKEPPNEENTAAACPRGMINPSATQQIPGFDSCRPMPPALPIKKHDSCEDISLSSSSPLFLSHIYKKPSVLKKPAKKDRVADDLYSRVVHIWANHLFLIISTKYRIPSVPAECGPEFDELKPVEEKELDPTDAAEAKKVLTAINKYRAHRATWDRVEFNNSTAGRPDPRARLLLALSMLFWLIDEQLKARQYYDDAVVAVAKAEKSTKLQLELDFLKALFEQQPPKIKP</sequence>
<evidence type="ECO:0000256" key="2">
    <source>
        <dbReference type="ARBA" id="ARBA00022771"/>
    </source>
</evidence>
<dbReference type="PANTHER" id="PTHR46533">
    <property type="entry name" value="ZINC FINGER MYND DOMAIN-CONTAINING PROTEIN 12"/>
    <property type="match status" value="1"/>
</dbReference>
<keyword evidence="3" id="KW-0862">Zinc</keyword>
<accession>A0A0R3T6J9</accession>
<evidence type="ECO:0000259" key="5">
    <source>
        <dbReference type="PROSITE" id="PS50865"/>
    </source>
</evidence>
<dbReference type="Pfam" id="PF01753">
    <property type="entry name" value="zf-MYND"/>
    <property type="match status" value="1"/>
</dbReference>
<dbReference type="WBParaSite" id="HNAJ_0000268701-mRNA-1">
    <property type="protein sequence ID" value="HNAJ_0000268701-mRNA-1"/>
    <property type="gene ID" value="HNAJ_0000268701"/>
</dbReference>
<dbReference type="InterPro" id="IPR053248">
    <property type="entry name" value="Zinc_finger_MYND_domain"/>
</dbReference>
<evidence type="ECO:0000256" key="3">
    <source>
        <dbReference type="ARBA" id="ARBA00022833"/>
    </source>
</evidence>
<evidence type="ECO:0000256" key="4">
    <source>
        <dbReference type="PROSITE-ProRule" id="PRU00134"/>
    </source>
</evidence>
<dbReference type="Gene3D" id="1.25.40.10">
    <property type="entry name" value="Tetratricopeptide repeat domain"/>
    <property type="match status" value="1"/>
</dbReference>
<dbReference type="PROSITE" id="PS01360">
    <property type="entry name" value="ZF_MYND_1"/>
    <property type="match status" value="1"/>
</dbReference>
<dbReference type="PANTHER" id="PTHR46533:SF1">
    <property type="entry name" value="ZINC FINGER MYND DOMAIN-CONTAINING PROTEIN 12"/>
    <property type="match status" value="1"/>
</dbReference>
<dbReference type="InterPro" id="IPR011990">
    <property type="entry name" value="TPR-like_helical_dom_sf"/>
</dbReference>
<evidence type="ECO:0000313" key="7">
    <source>
        <dbReference type="Proteomes" id="UP000278807"/>
    </source>
</evidence>
<feature type="domain" description="MYND-type" evidence="5">
    <location>
        <begin position="56"/>
        <end position="93"/>
    </location>
</feature>
<dbReference type="Proteomes" id="UP000278807">
    <property type="component" value="Unassembled WGS sequence"/>
</dbReference>
<organism evidence="8">
    <name type="scientific">Rodentolepis nana</name>
    <name type="common">Dwarf tapeworm</name>
    <name type="synonym">Hymenolepis nana</name>
    <dbReference type="NCBI Taxonomy" id="102285"/>
    <lineage>
        <taxon>Eukaryota</taxon>
        <taxon>Metazoa</taxon>
        <taxon>Spiralia</taxon>
        <taxon>Lophotrochozoa</taxon>
        <taxon>Platyhelminthes</taxon>
        <taxon>Cestoda</taxon>
        <taxon>Eucestoda</taxon>
        <taxon>Cyclophyllidea</taxon>
        <taxon>Hymenolepididae</taxon>
        <taxon>Rodentolepis</taxon>
    </lineage>
</organism>
<dbReference type="Gene3D" id="6.10.140.2220">
    <property type="match status" value="1"/>
</dbReference>
<dbReference type="OrthoDB" id="3174329at2759"/>
<reference evidence="8" key="1">
    <citation type="submission" date="2017-02" db="UniProtKB">
        <authorList>
            <consortium name="WormBaseParasite"/>
        </authorList>
    </citation>
    <scope>IDENTIFICATION</scope>
</reference>
<proteinExistence type="predicted"/>